<feature type="region of interest" description="Disordered" evidence="2">
    <location>
        <begin position="334"/>
        <end position="392"/>
    </location>
</feature>
<feature type="compositionally biased region" description="Polar residues" evidence="2">
    <location>
        <begin position="274"/>
        <end position="295"/>
    </location>
</feature>
<dbReference type="InterPro" id="IPR000048">
    <property type="entry name" value="IQ_motif_EF-hand-BS"/>
</dbReference>
<evidence type="ECO:0008006" key="7">
    <source>
        <dbReference type="Google" id="ProtNLM"/>
    </source>
</evidence>
<dbReference type="SUPFAM" id="SSF48350">
    <property type="entry name" value="GTPase activation domain, GAP"/>
    <property type="match status" value="1"/>
</dbReference>
<dbReference type="Pfam" id="PF00616">
    <property type="entry name" value="RasGAP"/>
    <property type="match status" value="1"/>
</dbReference>
<name>A0A8H5GF54_9AGAR</name>
<dbReference type="Gene3D" id="1.20.5.190">
    <property type="match status" value="1"/>
</dbReference>
<accession>A0A8H5GF54</accession>
<feature type="compositionally biased region" description="Basic and acidic residues" evidence="2">
    <location>
        <begin position="263"/>
        <end position="273"/>
    </location>
</feature>
<dbReference type="InterPro" id="IPR036872">
    <property type="entry name" value="CH_dom_sf"/>
</dbReference>
<dbReference type="GO" id="GO:0005516">
    <property type="term" value="F:calmodulin binding"/>
    <property type="evidence" value="ECO:0007669"/>
    <property type="project" value="TreeGrafter"/>
</dbReference>
<dbReference type="PANTHER" id="PTHR14149:SF14">
    <property type="entry name" value="CALPONIN-HOMOLOGY (CH) DOMAIN-CONTAINING PROTEIN"/>
    <property type="match status" value="1"/>
</dbReference>
<reference evidence="5 6" key="1">
    <citation type="journal article" date="2020" name="ISME J.">
        <title>Uncovering the hidden diversity of litter-decomposition mechanisms in mushroom-forming fungi.</title>
        <authorList>
            <person name="Floudas D."/>
            <person name="Bentzer J."/>
            <person name="Ahren D."/>
            <person name="Johansson T."/>
            <person name="Persson P."/>
            <person name="Tunlid A."/>
        </authorList>
    </citation>
    <scope>NUCLEOTIDE SEQUENCE [LARGE SCALE GENOMIC DNA]</scope>
    <source>
        <strain evidence="5 6">CBS 146.42</strain>
    </source>
</reference>
<dbReference type="EMBL" id="JAACJO010000001">
    <property type="protein sequence ID" value="KAF5363671.1"/>
    <property type="molecule type" value="Genomic_DNA"/>
</dbReference>
<gene>
    <name evidence="5" type="ORF">D9756_000642</name>
</gene>
<keyword evidence="6" id="KW-1185">Reference proteome</keyword>
<dbReference type="SUPFAM" id="SSF47576">
    <property type="entry name" value="Calponin-homology domain, CH-domain"/>
    <property type="match status" value="1"/>
</dbReference>
<feature type="compositionally biased region" description="Low complexity" evidence="2">
    <location>
        <begin position="122"/>
        <end position="149"/>
    </location>
</feature>
<dbReference type="InterPro" id="IPR001715">
    <property type="entry name" value="CH_dom"/>
</dbReference>
<sequence>MFMASSNQTPHHTPKSSSGGPFAYQTRLLERTSSIGGGSRLSRNNSQSGIGILTTPSGSSSNTSPGPRRRAPSHRPSSSLDVLRGKWEERVREAEAEELHSNTSPTRDTLSSRPQSTALENVSPNTTSSSTSSHNGPSSVTTMSMSSASPEMQKTPTYLKRRTMPEPIIASPLSPNTTGISVEADSPSSASPHRIHIPSAPAFTSSSKHTLSSASLSSQNIFASSNTRPSYEVPRTSNVRQTSPLRSHSSLSSYSPLTSSKTLLDEPDTKHDTGSTSTQSTHDMFSPSAATSVTALQRNRSRSLYGSSAILSTPEKSAQQPFYSLSRNKSVTSLTHDQSPVKPFHTLGRTSSVTSLSEEKASTPPPPPLTTLGRPPSSVMSPTPYRSSYMSSKKASTYGDNLIIGRRIHLPRIASGDGDENWEEEKAVSIGEPKPNREEGDAVPLKRNWQRHEVHGIIPASPSRSQSVPEIPGFTVPESDGVAGLPGRLQLKAPSGPASPVPSSRYYGSNWADTQRHLIQAYEYLCHVGEAHQWIEGCLGEEIGFNIVEMEEGLRNGVVLAKLVRAFHPQAVRRIFESSNLRDFRHSDNINIFFKFVRDVGLPEGFIFELTDLYEKKNIPKVIYCIHALSHLLARRGMAQRIGNLIGHLHFSDDDLQKTQKGLKESGVAMPNFGNVGRELAKEINEEPELEVETEEERQHRLLQENRGAIIAVQTLTRGYLARRAYINVQARMRFAERHIVKFQTQCRGFLLRSRIRSQRRERENLIPWLVAMQTAARAILAKRRWMAYMYRIRASSSAVVKLQAQSRGVLQRRRFQKLKGALRTISTSMTHLQALARARITRTARQELKKTFSRPRIGFSVVRFQAIARGALLRRSLQRQDHQLAKMSSVFINLQAQLRGILARRRVRNQLAKLENVSDVVIRVQAAARTYLARKRLLALIRGLRRVTPLMIAFQAQARAKVARQHHTSLVKALETPRNLKMVSSLQALARASLVQHRHVELKRNLECAVPDVTNLQAAIRGAFIRNDYHSWRDHLHRNVHVATILQAMLRGVLVRRCFNEKMDYYRTNLSKVVKIQSLFRAKETREQYRQLTMGTNVSVGTIKNFVHLLDDSEADFQEEIKVERLRKQVVECVRENQALENEVNNLDVKVALVVDNAKKRKGTDSATMHAARIKLLAEHGDPFSGSSTVDHTARRKLELYQQLFYLLQTHGEYLSRLFLKLSQDGVPEPSRRFTERVVLTLFGYGQDRREDFLLLKLLQASYFLVCWFTDPSNYRQLGIRDEIASANSIDDLVRNHPIYLNITVHYIRPKQSTFAREAFQAIIREVIDSIDLDLETDPTALHHSRITMEELKSGVASPAPKDVSFREALEYPETRVMYIRQLQLVQWWTDAFVKAITLSTKKMPFSMRYLARETLLALRAKQYAACIGRLVYYRYIYPIIMTPEVFEIVPKTVKVTARKNLAQVSKVLTQIVTGRGFGDDQPIYMPINDFVREASGRMSAWLFEVADVSDAESYFYAHEFLDVTVQPKPIYISPNEVYTMHSLLLQHLKFLAPQHNDTLRVILNELVGVPNLADEELKDARDTAITLELTNRFATVKDPHAEEKTLWVQAKRGVLAILRVQPAQDLLESLMRPVTEQDESVWEDILEAEALNEQTRQHSRRQPSAIGNDVYRLEDIRTWRFAAVKALAITNLLELEKQGKVTRDDGFQGILNAIAGDVRSKHRKRLQRQHEIKSMKEALRHLQERKKYHEEQISSYQDHVQAAMNTMQQKKGKKRFIIPFTKQYWHVRELQKAGITPKFGSYFYTARDLYDKKILLSIEQYSPRQYDKFHIKVSSDSVGIFTLILESTMLGITSKVATQNIRMEDLLQAKYEKQTCLALFDGRVKVNFEPFLDEINKNFLGS</sequence>
<dbReference type="CDD" id="cd21206">
    <property type="entry name" value="CH_IQGAP"/>
    <property type="match status" value="1"/>
</dbReference>
<comment type="caution">
    <text evidence="5">The sequence shown here is derived from an EMBL/GenBank/DDBJ whole genome shotgun (WGS) entry which is preliminary data.</text>
</comment>
<feature type="coiled-coil region" evidence="1">
    <location>
        <begin position="1734"/>
        <end position="1761"/>
    </location>
</feature>
<keyword evidence="1" id="KW-0175">Coiled coil</keyword>
<dbReference type="SUPFAM" id="SSF143885">
    <property type="entry name" value="RGC domain-like"/>
    <property type="match status" value="1"/>
</dbReference>
<protein>
    <recommendedName>
        <fullName evidence="7">Ras GTPase-activating-like protein rng2</fullName>
    </recommendedName>
</protein>
<dbReference type="InterPro" id="IPR008936">
    <property type="entry name" value="Rho_GTPase_activation_prot"/>
</dbReference>
<dbReference type="SMART" id="SM00033">
    <property type="entry name" value="CH"/>
    <property type="match status" value="1"/>
</dbReference>
<feature type="domain" description="Calponin-homology (CH)" evidence="4">
    <location>
        <begin position="525"/>
        <end position="633"/>
    </location>
</feature>
<evidence type="ECO:0000256" key="2">
    <source>
        <dbReference type="SAM" id="MobiDB-lite"/>
    </source>
</evidence>
<dbReference type="InterPro" id="IPR000593">
    <property type="entry name" value="RasGAP_C"/>
</dbReference>
<dbReference type="SMART" id="SM00015">
    <property type="entry name" value="IQ"/>
    <property type="match status" value="11"/>
</dbReference>
<dbReference type="Gene3D" id="1.10.506.10">
    <property type="entry name" value="GTPase Activation - p120gap, domain 1"/>
    <property type="match status" value="1"/>
</dbReference>
<feature type="compositionally biased region" description="Basic and acidic residues" evidence="2">
    <location>
        <begin position="83"/>
        <end position="100"/>
    </location>
</feature>
<feature type="compositionally biased region" description="Polar residues" evidence="2">
    <location>
        <begin position="1"/>
        <end position="19"/>
    </location>
</feature>
<evidence type="ECO:0000259" key="3">
    <source>
        <dbReference type="PROSITE" id="PS50018"/>
    </source>
</evidence>
<feature type="region of interest" description="Disordered" evidence="2">
    <location>
        <begin position="166"/>
        <end position="207"/>
    </location>
</feature>
<dbReference type="PROSITE" id="PS50018">
    <property type="entry name" value="RAS_GTPASE_ACTIV_2"/>
    <property type="match status" value="1"/>
</dbReference>
<organism evidence="5 6">
    <name type="scientific">Leucocoprinus leucothites</name>
    <dbReference type="NCBI Taxonomy" id="201217"/>
    <lineage>
        <taxon>Eukaryota</taxon>
        <taxon>Fungi</taxon>
        <taxon>Dikarya</taxon>
        <taxon>Basidiomycota</taxon>
        <taxon>Agaricomycotina</taxon>
        <taxon>Agaricomycetes</taxon>
        <taxon>Agaricomycetidae</taxon>
        <taxon>Agaricales</taxon>
        <taxon>Agaricineae</taxon>
        <taxon>Agaricaceae</taxon>
        <taxon>Leucocoprinus</taxon>
    </lineage>
</organism>
<evidence type="ECO:0000313" key="5">
    <source>
        <dbReference type="EMBL" id="KAF5363671.1"/>
    </source>
</evidence>
<dbReference type="GO" id="GO:0051015">
    <property type="term" value="F:actin filament binding"/>
    <property type="evidence" value="ECO:0007669"/>
    <property type="project" value="TreeGrafter"/>
</dbReference>
<dbReference type="PANTHER" id="PTHR14149">
    <property type="entry name" value="RAS GTPASE-ACTIVATING PROTEIN WITH IQ MOTIF"/>
    <property type="match status" value="1"/>
</dbReference>
<dbReference type="Pfam" id="PF00612">
    <property type="entry name" value="IQ"/>
    <property type="match status" value="5"/>
</dbReference>
<feature type="compositionally biased region" description="Polar residues" evidence="2">
    <location>
        <begin position="173"/>
        <end position="191"/>
    </location>
</feature>
<feature type="compositionally biased region" description="Polar residues" evidence="2">
    <location>
        <begin position="101"/>
        <end position="120"/>
    </location>
</feature>
<feature type="compositionally biased region" description="Low complexity" evidence="2">
    <location>
        <begin position="242"/>
        <end position="262"/>
    </location>
</feature>
<feature type="compositionally biased region" description="Low complexity" evidence="2">
    <location>
        <begin position="54"/>
        <end position="66"/>
    </location>
</feature>
<dbReference type="Proteomes" id="UP000559027">
    <property type="component" value="Unassembled WGS sequence"/>
</dbReference>
<feature type="domain" description="Ras-GAP" evidence="3">
    <location>
        <begin position="1281"/>
        <end position="1475"/>
    </location>
</feature>
<dbReference type="Pfam" id="PF03836">
    <property type="entry name" value="RasGAP_C"/>
    <property type="match status" value="1"/>
</dbReference>
<dbReference type="Gene3D" id="1.10.418.10">
    <property type="entry name" value="Calponin-like domain"/>
    <property type="match status" value="1"/>
</dbReference>
<dbReference type="GO" id="GO:1903479">
    <property type="term" value="P:mitotic actomyosin contractile ring assembly actin filament organization"/>
    <property type="evidence" value="ECO:0007669"/>
    <property type="project" value="TreeGrafter"/>
</dbReference>
<dbReference type="SMART" id="SM00323">
    <property type="entry name" value="RasGAP"/>
    <property type="match status" value="1"/>
</dbReference>
<dbReference type="Pfam" id="PF00307">
    <property type="entry name" value="CH"/>
    <property type="match status" value="1"/>
</dbReference>
<dbReference type="InterPro" id="IPR001936">
    <property type="entry name" value="RasGAP_dom"/>
</dbReference>
<dbReference type="GO" id="GO:0005096">
    <property type="term" value="F:GTPase activator activity"/>
    <property type="evidence" value="ECO:0007669"/>
    <property type="project" value="TreeGrafter"/>
</dbReference>
<proteinExistence type="predicted"/>
<feature type="region of interest" description="Disordered" evidence="2">
    <location>
        <begin position="1"/>
        <end position="154"/>
    </location>
</feature>
<dbReference type="PROSITE" id="PS50096">
    <property type="entry name" value="IQ"/>
    <property type="match status" value="9"/>
</dbReference>
<feature type="compositionally biased region" description="Polar residues" evidence="2">
    <location>
        <begin position="379"/>
        <end position="392"/>
    </location>
</feature>
<evidence type="ECO:0000259" key="4">
    <source>
        <dbReference type="PROSITE" id="PS50021"/>
    </source>
</evidence>
<evidence type="ECO:0000313" key="6">
    <source>
        <dbReference type="Proteomes" id="UP000559027"/>
    </source>
</evidence>
<dbReference type="OrthoDB" id="775356at2759"/>
<dbReference type="PROSITE" id="PS50021">
    <property type="entry name" value="CH"/>
    <property type="match status" value="1"/>
</dbReference>
<evidence type="ECO:0000256" key="1">
    <source>
        <dbReference type="SAM" id="Coils"/>
    </source>
</evidence>
<feature type="coiled-coil region" evidence="1">
    <location>
        <begin position="1124"/>
        <end position="1158"/>
    </location>
</feature>
<dbReference type="GO" id="GO:0110085">
    <property type="term" value="C:mitotic actomyosin contractile ring"/>
    <property type="evidence" value="ECO:0007669"/>
    <property type="project" value="TreeGrafter"/>
</dbReference>
<feature type="region of interest" description="Disordered" evidence="2">
    <location>
        <begin position="224"/>
        <end position="295"/>
    </location>
</feature>